<dbReference type="AlphaFoldDB" id="A0A6M4PTI7"/>
<evidence type="ECO:0000313" key="2">
    <source>
        <dbReference type="EMBL" id="QJS14498.1"/>
    </source>
</evidence>
<reference evidence="2 3" key="1">
    <citation type="submission" date="2020-05" db="EMBL/GenBank/DDBJ databases">
        <authorList>
            <person name="Li K."/>
        </authorList>
    </citation>
    <scope>NUCLEOTIDE SEQUENCE [LARGE SCALE GENOMIC DNA]</scope>
    <source>
        <strain evidence="3">jing01</strain>
    </source>
</reference>
<dbReference type="KEGG" id="sarg:HKX69_20130"/>
<gene>
    <name evidence="2" type="ORF">HKX69_20130</name>
</gene>
<keyword evidence="1" id="KW-0812">Transmembrane</keyword>
<name>A0A6M4PTI7_9ACTN</name>
<dbReference type="EMBL" id="CP053189">
    <property type="protein sequence ID" value="QJS14498.1"/>
    <property type="molecule type" value="Genomic_DNA"/>
</dbReference>
<organism evidence="2 3">
    <name type="scientific">Streptomyces argyrophylli</name>
    <dbReference type="NCBI Taxonomy" id="2726118"/>
    <lineage>
        <taxon>Bacteria</taxon>
        <taxon>Bacillati</taxon>
        <taxon>Actinomycetota</taxon>
        <taxon>Actinomycetes</taxon>
        <taxon>Kitasatosporales</taxon>
        <taxon>Streptomycetaceae</taxon>
        <taxon>Streptomyces</taxon>
    </lineage>
</organism>
<sequence length="141" mass="14317">MGALAALIVFAGVRGSWGTAQHVMLAKGRESGTVTVARCADDICTGPFTPTSAGARPRARVEIEKSVTVRTGATYAVVLKPGTAQAVRSGPAGILYAWLPLGGALLLASVVVAGGMRLARMAWVLGLSGVVLLTAAFVALQ</sequence>
<dbReference type="Proteomes" id="UP000502641">
    <property type="component" value="Chromosome"/>
</dbReference>
<evidence type="ECO:0000256" key="1">
    <source>
        <dbReference type="SAM" id="Phobius"/>
    </source>
</evidence>
<keyword evidence="1" id="KW-1133">Transmembrane helix</keyword>
<feature type="transmembrane region" description="Helical" evidence="1">
    <location>
        <begin position="95"/>
        <end position="114"/>
    </location>
</feature>
<evidence type="ECO:0000313" key="3">
    <source>
        <dbReference type="Proteomes" id="UP000502641"/>
    </source>
</evidence>
<protein>
    <submittedName>
        <fullName evidence="2">Uncharacterized protein</fullName>
    </submittedName>
</protein>
<proteinExistence type="predicted"/>
<accession>A0A6M4PTI7</accession>
<keyword evidence="3" id="KW-1185">Reference proteome</keyword>
<feature type="transmembrane region" description="Helical" evidence="1">
    <location>
        <begin position="121"/>
        <end position="140"/>
    </location>
</feature>
<keyword evidence="1" id="KW-0472">Membrane</keyword>